<dbReference type="PROSITE" id="PS51257">
    <property type="entry name" value="PROKAR_LIPOPROTEIN"/>
    <property type="match status" value="1"/>
</dbReference>
<feature type="region of interest" description="Disordered" evidence="1">
    <location>
        <begin position="21"/>
        <end position="69"/>
    </location>
</feature>
<dbReference type="Gene3D" id="2.120.10.30">
    <property type="entry name" value="TolB, C-terminal domain"/>
    <property type="match status" value="1"/>
</dbReference>
<dbReference type="InterPro" id="IPR012938">
    <property type="entry name" value="Glc/Sorbosone_DH"/>
</dbReference>
<dbReference type="SUPFAM" id="SSF50952">
    <property type="entry name" value="Soluble quinoprotein glucose dehydrogenase"/>
    <property type="match status" value="1"/>
</dbReference>
<sequence>MVTRRPVLHAAAAVTLGLLVACGPDGPAEETSSPTSGPPSTAESTEPDAEPASEPERTSSPEPSVSPTLAEPGVLAEELTSPWGLAFLPDGDALVTERDTARVLRVAPDGGVTDVGTVPGVQHGGEGGLLGIAIDPEDPSAVFVYATTAQDNRVLRMRLDSETLVPDGVVLEGIPSSELRHNGGRLAFGPDGYLYVTTGDADERDRAQDPDSLGGKILRIERDGDPAPGNPTAGSPVWSLGHRNVQGIGWVPSGPAAGTLLASELGQNRWDELNRIEPGANYGWPQVEGVFGAGEGDGFTDPLRVWEPAVASPSGIAVTEDEVYVAALRGESLWRVPLDGAEAGEPQRLLQGEYGRLRAVEVDAAGRLWLLTSENAWGEPVRPVDRIVVVDPDDL</sequence>
<evidence type="ECO:0000313" key="3">
    <source>
        <dbReference type="EMBL" id="MFC7403687.1"/>
    </source>
</evidence>
<dbReference type="EMBL" id="JBHTCQ010000001">
    <property type="protein sequence ID" value="MFC7403687.1"/>
    <property type="molecule type" value="Genomic_DNA"/>
</dbReference>
<comment type="caution">
    <text evidence="3">The sequence shown here is derived from an EMBL/GenBank/DDBJ whole genome shotgun (WGS) entry which is preliminary data.</text>
</comment>
<reference evidence="4" key="1">
    <citation type="journal article" date="2019" name="Int. J. Syst. Evol. Microbiol.">
        <title>The Global Catalogue of Microorganisms (GCM) 10K type strain sequencing project: providing services to taxonomists for standard genome sequencing and annotation.</title>
        <authorList>
            <consortium name="The Broad Institute Genomics Platform"/>
            <consortium name="The Broad Institute Genome Sequencing Center for Infectious Disease"/>
            <person name="Wu L."/>
            <person name="Ma J."/>
        </authorList>
    </citation>
    <scope>NUCLEOTIDE SEQUENCE [LARGE SCALE GENOMIC DNA]</scope>
    <source>
        <strain evidence="4">JCM 1490</strain>
    </source>
</reference>
<dbReference type="InterPro" id="IPR011042">
    <property type="entry name" value="6-blade_b-propeller_TolB-like"/>
</dbReference>
<dbReference type="RefSeq" id="WP_382390385.1">
    <property type="nucleotide sequence ID" value="NZ_JBHTCQ010000001.1"/>
</dbReference>
<dbReference type="PANTHER" id="PTHR19328:SF13">
    <property type="entry name" value="HIPL1 PROTEIN"/>
    <property type="match status" value="1"/>
</dbReference>
<dbReference type="Proteomes" id="UP001596455">
    <property type="component" value="Unassembled WGS sequence"/>
</dbReference>
<accession>A0ABW2Q6U4</accession>
<feature type="compositionally biased region" description="Low complexity" evidence="1">
    <location>
        <begin position="29"/>
        <end position="44"/>
    </location>
</feature>
<evidence type="ECO:0000256" key="1">
    <source>
        <dbReference type="SAM" id="MobiDB-lite"/>
    </source>
</evidence>
<gene>
    <name evidence="3" type="ORF">ACFQQL_01095</name>
</gene>
<dbReference type="InterPro" id="IPR011041">
    <property type="entry name" value="Quinoprot_gluc/sorb_DH_b-prop"/>
</dbReference>
<organism evidence="3 4">
    <name type="scientific">Georgenia alba</name>
    <dbReference type="NCBI Taxonomy" id="2233858"/>
    <lineage>
        <taxon>Bacteria</taxon>
        <taxon>Bacillati</taxon>
        <taxon>Actinomycetota</taxon>
        <taxon>Actinomycetes</taxon>
        <taxon>Micrococcales</taxon>
        <taxon>Bogoriellaceae</taxon>
        <taxon>Georgenia</taxon>
    </lineage>
</organism>
<feature type="domain" description="Glucose/Sorbosone dehydrogenase" evidence="2">
    <location>
        <begin position="79"/>
        <end position="375"/>
    </location>
</feature>
<keyword evidence="4" id="KW-1185">Reference proteome</keyword>
<proteinExistence type="predicted"/>
<evidence type="ECO:0000259" key="2">
    <source>
        <dbReference type="Pfam" id="PF07995"/>
    </source>
</evidence>
<protein>
    <submittedName>
        <fullName evidence="3">PQQ-dependent sugar dehydrogenase</fullName>
    </submittedName>
</protein>
<dbReference type="PANTHER" id="PTHR19328">
    <property type="entry name" value="HEDGEHOG-INTERACTING PROTEIN"/>
    <property type="match status" value="1"/>
</dbReference>
<dbReference type="Pfam" id="PF07995">
    <property type="entry name" value="GSDH"/>
    <property type="match status" value="1"/>
</dbReference>
<evidence type="ECO:0000313" key="4">
    <source>
        <dbReference type="Proteomes" id="UP001596455"/>
    </source>
</evidence>
<name>A0ABW2Q6U4_9MICO</name>